<feature type="transmembrane region" description="Helical" evidence="1">
    <location>
        <begin position="39"/>
        <end position="60"/>
    </location>
</feature>
<comment type="caution">
    <text evidence="2">The sequence shown here is derived from an EMBL/GenBank/DDBJ whole genome shotgun (WGS) entry which is preliminary data.</text>
</comment>
<protein>
    <submittedName>
        <fullName evidence="2">Uncharacterized protein</fullName>
    </submittedName>
</protein>
<name>A0A840YCP7_9PROT</name>
<dbReference type="RefSeq" id="WP_184521810.1">
    <property type="nucleotide sequence ID" value="NZ_JACIJD010000044.1"/>
</dbReference>
<keyword evidence="3" id="KW-1185">Reference proteome</keyword>
<sequence length="116" mass="12353">MTPEPDCVAEGLAQLAAMAVDLARLIHANTGQMSYHTELGSLSFGFVAGAVGSLSIAVNWQGLRRLQIRQPASQVLPRVVEPLDDDGLWVAEVMDTLGDLRRFIEARGARSGGPPA</sequence>
<evidence type="ECO:0000313" key="3">
    <source>
        <dbReference type="Proteomes" id="UP000580654"/>
    </source>
</evidence>
<dbReference type="EMBL" id="JACIJD010000044">
    <property type="protein sequence ID" value="MBB5696459.1"/>
    <property type="molecule type" value="Genomic_DNA"/>
</dbReference>
<keyword evidence="1" id="KW-1133">Transmembrane helix</keyword>
<keyword evidence="1" id="KW-0812">Transmembrane</keyword>
<proteinExistence type="predicted"/>
<accession>A0A840YCP7</accession>
<keyword evidence="1" id="KW-0472">Membrane</keyword>
<reference evidence="2 3" key="1">
    <citation type="submission" date="2020-08" db="EMBL/GenBank/DDBJ databases">
        <title>Genomic Encyclopedia of Type Strains, Phase IV (KMG-IV): sequencing the most valuable type-strain genomes for metagenomic binning, comparative biology and taxonomic classification.</title>
        <authorList>
            <person name="Goeker M."/>
        </authorList>
    </citation>
    <scope>NUCLEOTIDE SEQUENCE [LARGE SCALE GENOMIC DNA]</scope>
    <source>
        <strain evidence="2 3">DSM 25622</strain>
    </source>
</reference>
<evidence type="ECO:0000313" key="2">
    <source>
        <dbReference type="EMBL" id="MBB5696459.1"/>
    </source>
</evidence>
<organism evidence="2 3">
    <name type="scientific">Muricoccus pecuniae</name>
    <dbReference type="NCBI Taxonomy" id="693023"/>
    <lineage>
        <taxon>Bacteria</taxon>
        <taxon>Pseudomonadati</taxon>
        <taxon>Pseudomonadota</taxon>
        <taxon>Alphaproteobacteria</taxon>
        <taxon>Acetobacterales</taxon>
        <taxon>Roseomonadaceae</taxon>
        <taxon>Muricoccus</taxon>
    </lineage>
</organism>
<dbReference type="Proteomes" id="UP000580654">
    <property type="component" value="Unassembled WGS sequence"/>
</dbReference>
<dbReference type="AlphaFoldDB" id="A0A840YCP7"/>
<gene>
    <name evidence="2" type="ORF">FHS87_004530</name>
</gene>
<evidence type="ECO:0000256" key="1">
    <source>
        <dbReference type="SAM" id="Phobius"/>
    </source>
</evidence>